<dbReference type="InterPro" id="IPR001867">
    <property type="entry name" value="OmpR/PhoB-type_DNA-bd"/>
</dbReference>
<dbReference type="GO" id="GO:0003677">
    <property type="term" value="F:DNA binding"/>
    <property type="evidence" value="ECO:0007669"/>
    <property type="project" value="UniProtKB-UniRule"/>
</dbReference>
<keyword evidence="1 2" id="KW-0238">DNA-binding</keyword>
<dbReference type="PROSITE" id="PS51755">
    <property type="entry name" value="OMPR_PHOB"/>
    <property type="match status" value="1"/>
</dbReference>
<sequence length="80" mass="8947">MNRLRTKPGDSAKSPKYIATQYGEGYVWIAASPSAAFTKLQASCRSRIHRGWDLLHIGDMTFAEGLPWGRRPREGVAMQP</sequence>
<feature type="domain" description="OmpR/PhoB-type" evidence="3">
    <location>
        <begin position="1"/>
        <end position="30"/>
    </location>
</feature>
<dbReference type="EMBL" id="LS398110">
    <property type="protein sequence ID" value="SPP91285.1"/>
    <property type="molecule type" value="Genomic_DNA"/>
</dbReference>
<dbReference type="GO" id="GO:0006355">
    <property type="term" value="P:regulation of DNA-templated transcription"/>
    <property type="evidence" value="ECO:0007669"/>
    <property type="project" value="InterPro"/>
</dbReference>
<accession>A0A2U3PQ62</accession>
<evidence type="ECO:0000256" key="2">
    <source>
        <dbReference type="PROSITE-ProRule" id="PRU01091"/>
    </source>
</evidence>
<evidence type="ECO:0000256" key="1">
    <source>
        <dbReference type="ARBA" id="ARBA00023125"/>
    </source>
</evidence>
<reference evidence="4 5" key="1">
    <citation type="submission" date="2018-03" db="EMBL/GenBank/DDBJ databases">
        <authorList>
            <person name="Gully D."/>
        </authorList>
    </citation>
    <scope>NUCLEOTIDE SEQUENCE [LARGE SCALE GENOMIC DNA]</scope>
    <source>
        <strain evidence="4">ORS3257</strain>
    </source>
</reference>
<feature type="DNA-binding region" description="OmpR/PhoB-type" evidence="2">
    <location>
        <begin position="1"/>
        <end position="30"/>
    </location>
</feature>
<evidence type="ECO:0000313" key="4">
    <source>
        <dbReference type="EMBL" id="SPP91285.1"/>
    </source>
</evidence>
<dbReference type="Proteomes" id="UP000246085">
    <property type="component" value="Chromosome BRAD3257"/>
</dbReference>
<name>A0A2U3PQ62_9BRAD</name>
<dbReference type="AlphaFoldDB" id="A0A2U3PQ62"/>
<gene>
    <name evidence="4" type="ORF">BRAD3257_0109</name>
</gene>
<evidence type="ECO:0000259" key="3">
    <source>
        <dbReference type="PROSITE" id="PS51755"/>
    </source>
</evidence>
<protein>
    <recommendedName>
        <fullName evidence="3">OmpR/PhoB-type domain-containing protein</fullName>
    </recommendedName>
</protein>
<proteinExistence type="predicted"/>
<organism evidence="4 5">
    <name type="scientific">Bradyrhizobium vignae</name>
    <dbReference type="NCBI Taxonomy" id="1549949"/>
    <lineage>
        <taxon>Bacteria</taxon>
        <taxon>Pseudomonadati</taxon>
        <taxon>Pseudomonadota</taxon>
        <taxon>Alphaproteobacteria</taxon>
        <taxon>Hyphomicrobiales</taxon>
        <taxon>Nitrobacteraceae</taxon>
        <taxon>Bradyrhizobium</taxon>
    </lineage>
</organism>
<dbReference type="KEGG" id="bvz:BRAD3257_0109"/>
<dbReference type="GO" id="GO:0000160">
    <property type="term" value="P:phosphorelay signal transduction system"/>
    <property type="evidence" value="ECO:0007669"/>
    <property type="project" value="InterPro"/>
</dbReference>
<evidence type="ECO:0000313" key="5">
    <source>
        <dbReference type="Proteomes" id="UP000246085"/>
    </source>
</evidence>